<evidence type="ECO:0000313" key="2">
    <source>
        <dbReference type="Proteomes" id="UP000460949"/>
    </source>
</evidence>
<sequence>MKALEWLSGLTAGALTGIWINSLTRDPSIAKMKMERKKGEFYQTGKIQYEDIQTARETMRNEAQKNTMVER</sequence>
<dbReference type="AlphaFoldDB" id="A0A845DSC4"/>
<proteinExistence type="predicted"/>
<protein>
    <submittedName>
        <fullName evidence="1">Uncharacterized protein</fullName>
    </submittedName>
</protein>
<comment type="caution">
    <text evidence="1">The sequence shown here is derived from an EMBL/GenBank/DDBJ whole genome shotgun (WGS) entry which is preliminary data.</text>
</comment>
<name>A0A845DSC4_9BACI</name>
<accession>A0A845DSC4</accession>
<organism evidence="1 2">
    <name type="scientific">Halobacillus litoralis</name>
    <dbReference type="NCBI Taxonomy" id="45668"/>
    <lineage>
        <taxon>Bacteria</taxon>
        <taxon>Bacillati</taxon>
        <taxon>Bacillota</taxon>
        <taxon>Bacilli</taxon>
        <taxon>Bacillales</taxon>
        <taxon>Bacillaceae</taxon>
        <taxon>Halobacillus</taxon>
    </lineage>
</organism>
<dbReference type="RefSeq" id="WP_160837290.1">
    <property type="nucleotide sequence ID" value="NZ_WMET01000002.1"/>
</dbReference>
<gene>
    <name evidence="1" type="ORF">GLW04_11510</name>
</gene>
<reference evidence="1 2" key="1">
    <citation type="submission" date="2019-11" db="EMBL/GenBank/DDBJ databases">
        <title>Genome sequences of 17 halophilic strains isolated from different environments.</title>
        <authorList>
            <person name="Furrow R.E."/>
        </authorList>
    </citation>
    <scope>NUCLEOTIDE SEQUENCE [LARGE SCALE GENOMIC DNA]</scope>
    <source>
        <strain evidence="1 2">22511_23_Filter</strain>
    </source>
</reference>
<evidence type="ECO:0000313" key="1">
    <source>
        <dbReference type="EMBL" id="MYL20521.1"/>
    </source>
</evidence>
<dbReference type="EMBL" id="WMET01000002">
    <property type="protein sequence ID" value="MYL20521.1"/>
    <property type="molecule type" value="Genomic_DNA"/>
</dbReference>
<dbReference type="Proteomes" id="UP000460949">
    <property type="component" value="Unassembled WGS sequence"/>
</dbReference>